<sequence length="208" mass="23219">MENLSEKIKNFLLLSAAFIAVALLSFFIGMFFPESEPEEPVDQVQITSETVVNKINDEAFLVTKTVFVDQEAQLVIDNGSGWSNFWWGQTIDAEALVRIDVGVDLSKITEEDIEINQEEQTITITIPDAEVLDSSIYGDIDVITDNGVLRTLFANDPNDDHNLATNELINLSTKVVIEDAELLNEAKIDSRNILQLVLSDLGYEVIIR</sequence>
<reference evidence="2" key="2">
    <citation type="journal article" date="2021" name="Microbiome">
        <title>Successional dynamics and alternative stable states in a saline activated sludge microbial community over 9 years.</title>
        <authorList>
            <person name="Wang Y."/>
            <person name="Ye J."/>
            <person name="Ju F."/>
            <person name="Liu L."/>
            <person name="Boyd J.A."/>
            <person name="Deng Y."/>
            <person name="Parks D.H."/>
            <person name="Jiang X."/>
            <person name="Yin X."/>
            <person name="Woodcroft B.J."/>
            <person name="Tyson G.W."/>
            <person name="Hugenholtz P."/>
            <person name="Polz M.F."/>
            <person name="Zhang T."/>
        </authorList>
    </citation>
    <scope>NUCLEOTIDE SEQUENCE</scope>
    <source>
        <strain evidence="2">HKST-UBA14</strain>
    </source>
</reference>
<gene>
    <name evidence="2" type="ORF">KC909_06850</name>
</gene>
<dbReference type="Pfam" id="PF14014">
    <property type="entry name" value="DUF4230"/>
    <property type="match status" value="1"/>
</dbReference>
<evidence type="ECO:0000256" key="1">
    <source>
        <dbReference type="SAM" id="Phobius"/>
    </source>
</evidence>
<protein>
    <submittedName>
        <fullName evidence="2">DUF4230 domain-containing protein</fullName>
    </submittedName>
</protein>
<dbReference type="InterPro" id="IPR025324">
    <property type="entry name" value="DUF4230"/>
</dbReference>
<dbReference type="Proteomes" id="UP000783287">
    <property type="component" value="Unassembled WGS sequence"/>
</dbReference>
<reference evidence="2" key="1">
    <citation type="submission" date="2020-04" db="EMBL/GenBank/DDBJ databases">
        <authorList>
            <person name="Zhang T."/>
        </authorList>
    </citation>
    <scope>NUCLEOTIDE SEQUENCE</scope>
    <source>
        <strain evidence="2">HKST-UBA14</strain>
    </source>
</reference>
<dbReference type="AlphaFoldDB" id="A0A955L6R7"/>
<accession>A0A955L6R7</accession>
<feature type="transmembrane region" description="Helical" evidence="1">
    <location>
        <begin position="12"/>
        <end position="32"/>
    </location>
</feature>
<organism evidence="2 3">
    <name type="scientific">Candidatus Dojkabacteria bacterium</name>
    <dbReference type="NCBI Taxonomy" id="2099670"/>
    <lineage>
        <taxon>Bacteria</taxon>
        <taxon>Candidatus Dojkabacteria</taxon>
    </lineage>
</organism>
<keyword evidence="1" id="KW-0812">Transmembrane</keyword>
<evidence type="ECO:0000313" key="2">
    <source>
        <dbReference type="EMBL" id="MCA9384052.1"/>
    </source>
</evidence>
<name>A0A955L6R7_9BACT</name>
<dbReference type="EMBL" id="JAGQLK010000229">
    <property type="protein sequence ID" value="MCA9384052.1"/>
    <property type="molecule type" value="Genomic_DNA"/>
</dbReference>
<keyword evidence="1" id="KW-1133">Transmembrane helix</keyword>
<comment type="caution">
    <text evidence="2">The sequence shown here is derived from an EMBL/GenBank/DDBJ whole genome shotgun (WGS) entry which is preliminary data.</text>
</comment>
<evidence type="ECO:0000313" key="3">
    <source>
        <dbReference type="Proteomes" id="UP000783287"/>
    </source>
</evidence>
<proteinExistence type="predicted"/>
<keyword evidence="1" id="KW-0472">Membrane</keyword>